<feature type="compositionally biased region" description="Basic and acidic residues" evidence="11">
    <location>
        <begin position="202"/>
        <end position="219"/>
    </location>
</feature>
<reference evidence="14" key="2">
    <citation type="submission" date="2020-12" db="EMBL/GenBank/DDBJ databases">
        <authorList>
            <person name="Kanost M."/>
        </authorList>
    </citation>
    <scope>NUCLEOTIDE SEQUENCE</scope>
</reference>
<feature type="region of interest" description="Disordered" evidence="11">
    <location>
        <begin position="294"/>
        <end position="316"/>
    </location>
</feature>
<evidence type="ECO:0000256" key="2">
    <source>
        <dbReference type="ARBA" id="ARBA00022723"/>
    </source>
</evidence>
<keyword evidence="3" id="KW-0677">Repeat</keyword>
<keyword evidence="5" id="KW-0862">Zinc</keyword>
<dbReference type="InterPro" id="IPR013087">
    <property type="entry name" value="Znf_C2H2_type"/>
</dbReference>
<keyword evidence="6" id="KW-0805">Transcription regulation</keyword>
<evidence type="ECO:0000256" key="10">
    <source>
        <dbReference type="PROSITE-ProRule" id="PRU00042"/>
    </source>
</evidence>
<evidence type="ECO:0000313" key="15">
    <source>
        <dbReference type="Proteomes" id="UP000791440"/>
    </source>
</evidence>
<evidence type="ECO:0000256" key="5">
    <source>
        <dbReference type="ARBA" id="ARBA00022833"/>
    </source>
</evidence>
<comment type="caution">
    <text evidence="14">The sequence shown here is derived from an EMBL/GenBank/DDBJ whole genome shotgun (WGS) entry which is preliminary data.</text>
</comment>
<evidence type="ECO:0008006" key="16">
    <source>
        <dbReference type="Google" id="ProtNLM"/>
    </source>
</evidence>
<dbReference type="SMART" id="SM00225">
    <property type="entry name" value="BTB"/>
    <property type="match status" value="1"/>
</dbReference>
<evidence type="ECO:0000256" key="8">
    <source>
        <dbReference type="ARBA" id="ARBA00023163"/>
    </source>
</evidence>
<keyword evidence="9" id="KW-0539">Nucleus</keyword>
<comment type="subcellular location">
    <subcellularLocation>
        <location evidence="1">Nucleus</location>
    </subcellularLocation>
</comment>
<dbReference type="InterPro" id="IPR036236">
    <property type="entry name" value="Znf_C2H2_sf"/>
</dbReference>
<reference evidence="14" key="1">
    <citation type="journal article" date="2016" name="Insect Biochem. Mol. Biol.">
        <title>Multifaceted biological insights from a draft genome sequence of the tobacco hornworm moth, Manduca sexta.</title>
        <authorList>
            <person name="Kanost M.R."/>
            <person name="Arrese E.L."/>
            <person name="Cao X."/>
            <person name="Chen Y.R."/>
            <person name="Chellapilla S."/>
            <person name="Goldsmith M.R."/>
            <person name="Grosse-Wilde E."/>
            <person name="Heckel D.G."/>
            <person name="Herndon N."/>
            <person name="Jiang H."/>
            <person name="Papanicolaou A."/>
            <person name="Qu J."/>
            <person name="Soulages J.L."/>
            <person name="Vogel H."/>
            <person name="Walters J."/>
            <person name="Waterhouse R.M."/>
            <person name="Ahn S.J."/>
            <person name="Almeida F.C."/>
            <person name="An C."/>
            <person name="Aqrawi P."/>
            <person name="Bretschneider A."/>
            <person name="Bryant W.B."/>
            <person name="Bucks S."/>
            <person name="Chao H."/>
            <person name="Chevignon G."/>
            <person name="Christen J.M."/>
            <person name="Clarke D.F."/>
            <person name="Dittmer N.T."/>
            <person name="Ferguson L.C.F."/>
            <person name="Garavelou S."/>
            <person name="Gordon K.H.J."/>
            <person name="Gunaratna R.T."/>
            <person name="Han Y."/>
            <person name="Hauser F."/>
            <person name="He Y."/>
            <person name="Heidel-Fischer H."/>
            <person name="Hirsh A."/>
            <person name="Hu Y."/>
            <person name="Jiang H."/>
            <person name="Kalra D."/>
            <person name="Klinner C."/>
            <person name="Konig C."/>
            <person name="Kovar C."/>
            <person name="Kroll A.R."/>
            <person name="Kuwar S.S."/>
            <person name="Lee S.L."/>
            <person name="Lehman R."/>
            <person name="Li K."/>
            <person name="Li Z."/>
            <person name="Liang H."/>
            <person name="Lovelace S."/>
            <person name="Lu Z."/>
            <person name="Mansfield J.H."/>
            <person name="McCulloch K.J."/>
            <person name="Mathew T."/>
            <person name="Morton B."/>
            <person name="Muzny D.M."/>
            <person name="Neunemann D."/>
            <person name="Ongeri F."/>
            <person name="Pauchet Y."/>
            <person name="Pu L.L."/>
            <person name="Pyrousis I."/>
            <person name="Rao X.J."/>
            <person name="Redding A."/>
            <person name="Roesel C."/>
            <person name="Sanchez-Gracia A."/>
            <person name="Schaack S."/>
            <person name="Shukla A."/>
            <person name="Tetreau G."/>
            <person name="Wang Y."/>
            <person name="Xiong G.H."/>
            <person name="Traut W."/>
            <person name="Walsh T.K."/>
            <person name="Worley K.C."/>
            <person name="Wu D."/>
            <person name="Wu W."/>
            <person name="Wu Y.Q."/>
            <person name="Zhang X."/>
            <person name="Zou Z."/>
            <person name="Zucker H."/>
            <person name="Briscoe A.D."/>
            <person name="Burmester T."/>
            <person name="Clem R.J."/>
            <person name="Feyereisen R."/>
            <person name="Grimmelikhuijzen C.J.P."/>
            <person name="Hamodrakas S.J."/>
            <person name="Hansson B.S."/>
            <person name="Huguet E."/>
            <person name="Jermiin L.S."/>
            <person name="Lan Q."/>
            <person name="Lehman H.K."/>
            <person name="Lorenzen M."/>
            <person name="Merzendorfer H."/>
            <person name="Michalopoulos I."/>
            <person name="Morton D.B."/>
            <person name="Muthukrishnan S."/>
            <person name="Oakeshott J.G."/>
            <person name="Palmer W."/>
            <person name="Park Y."/>
            <person name="Passarelli A.L."/>
            <person name="Rozas J."/>
            <person name="Schwartz L.M."/>
            <person name="Smith W."/>
            <person name="Southgate A."/>
            <person name="Vilcinskas A."/>
            <person name="Vogt R."/>
            <person name="Wang P."/>
            <person name="Werren J."/>
            <person name="Yu X.Q."/>
            <person name="Zhou J.J."/>
            <person name="Brown S.J."/>
            <person name="Scherer S.E."/>
            <person name="Richards S."/>
            <person name="Blissard G.W."/>
        </authorList>
    </citation>
    <scope>NUCLEOTIDE SEQUENCE</scope>
</reference>
<evidence type="ECO:0000259" key="12">
    <source>
        <dbReference type="PROSITE" id="PS50097"/>
    </source>
</evidence>
<feature type="region of interest" description="Disordered" evidence="11">
    <location>
        <begin position="436"/>
        <end position="455"/>
    </location>
</feature>
<keyword evidence="4 10" id="KW-0863">Zinc-finger</keyword>
<feature type="region of interest" description="Disordered" evidence="11">
    <location>
        <begin position="150"/>
        <end position="276"/>
    </location>
</feature>
<dbReference type="FunFam" id="3.30.160.60:FF:002059">
    <property type="entry name" value="transcription factor Ken"/>
    <property type="match status" value="1"/>
</dbReference>
<feature type="domain" description="C2H2-type" evidence="13">
    <location>
        <begin position="523"/>
        <end position="546"/>
    </location>
</feature>
<dbReference type="InterPro" id="IPR011333">
    <property type="entry name" value="SKP1/BTB/POZ_sf"/>
</dbReference>
<name>A0A922CSR2_MANSE</name>
<dbReference type="PROSITE" id="PS00028">
    <property type="entry name" value="ZINC_FINGER_C2H2_1"/>
    <property type="match status" value="3"/>
</dbReference>
<dbReference type="Gene3D" id="3.30.710.10">
    <property type="entry name" value="Potassium Channel Kv1.1, Chain A"/>
    <property type="match status" value="1"/>
</dbReference>
<dbReference type="Gene3D" id="3.30.160.60">
    <property type="entry name" value="Classic Zinc Finger"/>
    <property type="match status" value="2"/>
</dbReference>
<keyword evidence="7" id="KW-0238">DNA-binding</keyword>
<dbReference type="SMART" id="SM00355">
    <property type="entry name" value="ZnF_C2H2"/>
    <property type="match status" value="3"/>
</dbReference>
<dbReference type="GO" id="GO:0005634">
    <property type="term" value="C:nucleus"/>
    <property type="evidence" value="ECO:0007669"/>
    <property type="project" value="UniProtKB-SubCell"/>
</dbReference>
<sequence>MFDSNVFLNFYNEIANRSALQLASAGMMGEGLLTLTYGKHHACILNEVGAAWRGARYSDLVLVCDDAVPLAAHRIVMAAASPLIRKILDDTPSVENPVTIHMSGINSTLMRHLLVFLYSGQAYIESGEIDDMQELFELLEIKSDVWKSTKERQQAEERNRSCERKAKNLKTDINSNESSKHDAPSGSSHSESERVTPGAGYSKDKDRGESESLSVKKENMSTSSNDEREEEDADNRDKECGRLTARRRSSSNPVNLSLARNSENTGSEHDDSQDVDVETVTAKYYELLFQNISSRRSTSSSQDDQPQGTVYRRQLLSDRLGRGIERAKRKSHYLEPPELDLRTVKLEDYAHLKPPDQDLMSLVQTSPENYVVTPHRKRRPGFHNSPSQNPPFVSFPPSYLEEMAHLRYPQGPATAAAVAASRLGALHTLSASAPPYLPERSVTPPTTAHEDALKYRPPSAGSWGPWLCQPQMGGDDTPSTEHDQGSSKQAPVREYRCEYCGKQFGMSWNLKTHLRVHTGEKPFACRLCVAMFKQKAHLLKHLCSVHRNVISSSENDGRTNTPGRFNCCFCQLTFEALPELIRHLSGPHNSLLLSKNLHE</sequence>
<feature type="domain" description="BTB" evidence="12">
    <location>
        <begin position="58"/>
        <end position="126"/>
    </location>
</feature>
<evidence type="ECO:0000256" key="4">
    <source>
        <dbReference type="ARBA" id="ARBA00022771"/>
    </source>
</evidence>
<dbReference type="GO" id="GO:0006357">
    <property type="term" value="P:regulation of transcription by RNA polymerase II"/>
    <property type="evidence" value="ECO:0007669"/>
    <property type="project" value="TreeGrafter"/>
</dbReference>
<keyword evidence="8" id="KW-0804">Transcription</keyword>
<dbReference type="SUPFAM" id="SSF54695">
    <property type="entry name" value="POZ domain"/>
    <property type="match status" value="1"/>
</dbReference>
<dbReference type="GO" id="GO:0008270">
    <property type="term" value="F:zinc ion binding"/>
    <property type="evidence" value="ECO:0007669"/>
    <property type="project" value="UniProtKB-KW"/>
</dbReference>
<evidence type="ECO:0000256" key="3">
    <source>
        <dbReference type="ARBA" id="ARBA00022737"/>
    </source>
</evidence>
<evidence type="ECO:0000256" key="1">
    <source>
        <dbReference type="ARBA" id="ARBA00004123"/>
    </source>
</evidence>
<dbReference type="InterPro" id="IPR051497">
    <property type="entry name" value="Dev/Hematopoietic_TF"/>
</dbReference>
<dbReference type="PANTHER" id="PTHR45993">
    <property type="entry name" value="B-CELL LYMPHOMA/LEUKEMIA 11"/>
    <property type="match status" value="1"/>
</dbReference>
<dbReference type="GO" id="GO:0000978">
    <property type="term" value="F:RNA polymerase II cis-regulatory region sequence-specific DNA binding"/>
    <property type="evidence" value="ECO:0007669"/>
    <property type="project" value="TreeGrafter"/>
</dbReference>
<evidence type="ECO:0000256" key="11">
    <source>
        <dbReference type="SAM" id="MobiDB-lite"/>
    </source>
</evidence>
<dbReference type="FunFam" id="3.30.160.60:FF:002034">
    <property type="entry name" value="transcription factor Ken"/>
    <property type="match status" value="1"/>
</dbReference>
<evidence type="ECO:0000313" key="14">
    <source>
        <dbReference type="EMBL" id="KAG6456756.1"/>
    </source>
</evidence>
<dbReference type="PROSITE" id="PS50097">
    <property type="entry name" value="BTB"/>
    <property type="match status" value="1"/>
</dbReference>
<organism evidence="14 15">
    <name type="scientific">Manduca sexta</name>
    <name type="common">Tobacco hawkmoth</name>
    <name type="synonym">Tobacco hornworm</name>
    <dbReference type="NCBI Taxonomy" id="7130"/>
    <lineage>
        <taxon>Eukaryota</taxon>
        <taxon>Metazoa</taxon>
        <taxon>Ecdysozoa</taxon>
        <taxon>Arthropoda</taxon>
        <taxon>Hexapoda</taxon>
        <taxon>Insecta</taxon>
        <taxon>Pterygota</taxon>
        <taxon>Neoptera</taxon>
        <taxon>Endopterygota</taxon>
        <taxon>Lepidoptera</taxon>
        <taxon>Glossata</taxon>
        <taxon>Ditrysia</taxon>
        <taxon>Bombycoidea</taxon>
        <taxon>Sphingidae</taxon>
        <taxon>Sphinginae</taxon>
        <taxon>Sphingini</taxon>
        <taxon>Manduca</taxon>
    </lineage>
</organism>
<dbReference type="SUPFAM" id="SSF57667">
    <property type="entry name" value="beta-beta-alpha zinc fingers"/>
    <property type="match status" value="1"/>
</dbReference>
<dbReference type="AlphaFoldDB" id="A0A922CSR2"/>
<feature type="compositionally biased region" description="Polar residues" evidence="11">
    <location>
        <begin position="250"/>
        <end position="265"/>
    </location>
</feature>
<evidence type="ECO:0000256" key="9">
    <source>
        <dbReference type="ARBA" id="ARBA00023242"/>
    </source>
</evidence>
<dbReference type="PROSITE" id="PS50157">
    <property type="entry name" value="ZINC_FINGER_C2H2_2"/>
    <property type="match status" value="2"/>
</dbReference>
<evidence type="ECO:0000256" key="6">
    <source>
        <dbReference type="ARBA" id="ARBA00023015"/>
    </source>
</evidence>
<dbReference type="InterPro" id="IPR000210">
    <property type="entry name" value="BTB/POZ_dom"/>
</dbReference>
<evidence type="ECO:0000256" key="7">
    <source>
        <dbReference type="ARBA" id="ARBA00023125"/>
    </source>
</evidence>
<keyword evidence="15" id="KW-1185">Reference proteome</keyword>
<accession>A0A922CSR2</accession>
<keyword evidence="2" id="KW-0479">Metal-binding</keyword>
<dbReference type="GO" id="GO:0003700">
    <property type="term" value="F:DNA-binding transcription factor activity"/>
    <property type="evidence" value="ECO:0007669"/>
    <property type="project" value="TreeGrafter"/>
</dbReference>
<protein>
    <recommendedName>
        <fullName evidence="16">Transcription factor Ken</fullName>
    </recommendedName>
</protein>
<feature type="region of interest" description="Disordered" evidence="11">
    <location>
        <begin position="466"/>
        <end position="489"/>
    </location>
</feature>
<feature type="compositionally biased region" description="Basic and acidic residues" evidence="11">
    <location>
        <begin position="150"/>
        <end position="170"/>
    </location>
</feature>
<feature type="compositionally biased region" description="Basic and acidic residues" evidence="11">
    <location>
        <begin position="479"/>
        <end position="489"/>
    </location>
</feature>
<dbReference type="Pfam" id="PF00096">
    <property type="entry name" value="zf-C2H2"/>
    <property type="match status" value="1"/>
</dbReference>
<feature type="domain" description="C2H2-type" evidence="13">
    <location>
        <begin position="495"/>
        <end position="522"/>
    </location>
</feature>
<dbReference type="PANTHER" id="PTHR45993:SF7">
    <property type="entry name" value="TRANSCRIPTION FACTOR KEN"/>
    <property type="match status" value="1"/>
</dbReference>
<proteinExistence type="predicted"/>
<dbReference type="EMBL" id="JH668522">
    <property type="protein sequence ID" value="KAG6456756.1"/>
    <property type="molecule type" value="Genomic_DNA"/>
</dbReference>
<dbReference type="Pfam" id="PF00651">
    <property type="entry name" value="BTB"/>
    <property type="match status" value="1"/>
</dbReference>
<dbReference type="Proteomes" id="UP000791440">
    <property type="component" value="Unassembled WGS sequence"/>
</dbReference>
<evidence type="ECO:0000259" key="13">
    <source>
        <dbReference type="PROSITE" id="PS50157"/>
    </source>
</evidence>
<gene>
    <name evidence="14" type="ORF">O3G_MSEX009924</name>
</gene>